<evidence type="ECO:0000313" key="2">
    <source>
        <dbReference type="EMBL" id="GFQ65670.1"/>
    </source>
</evidence>
<reference evidence="2" key="1">
    <citation type="submission" date="2020-07" db="EMBL/GenBank/DDBJ databases">
        <title>Multicomponent nature underlies the extraordinary mechanical properties of spider dragline silk.</title>
        <authorList>
            <person name="Kono N."/>
            <person name="Nakamura H."/>
            <person name="Mori M."/>
            <person name="Yoshida Y."/>
            <person name="Ohtoshi R."/>
            <person name="Malay A.D."/>
            <person name="Moran D.A.P."/>
            <person name="Tomita M."/>
            <person name="Numata K."/>
            <person name="Arakawa K."/>
        </authorList>
    </citation>
    <scope>NUCLEOTIDE SEQUENCE</scope>
</reference>
<protein>
    <submittedName>
        <fullName evidence="2">Metalloendopeptidase PEX</fullName>
    </submittedName>
</protein>
<dbReference type="GO" id="GO:0005886">
    <property type="term" value="C:plasma membrane"/>
    <property type="evidence" value="ECO:0007669"/>
    <property type="project" value="TreeGrafter"/>
</dbReference>
<dbReference type="EMBL" id="BMAO01000271">
    <property type="protein sequence ID" value="GFQ65670.1"/>
    <property type="molecule type" value="Genomic_DNA"/>
</dbReference>
<sequence>MRRDTLLTSAFHVPRESSLPIYFDKVQEPYLRLYGSKSLNYGGFSTSIAREWSEAFVTKGMGGSVVWNLWSNNRNGSSCLANLLSERFGIKTEEEREKYLKGLFLDIGSLEIALKSAKSGTKSQKSDLLPGFERSDEQMFFIAYAQTQCAARSLEDPTLIPVRERVNTILSNSKEFEEAFSCSIPKSSKKCEVWT</sequence>
<evidence type="ECO:0000259" key="1">
    <source>
        <dbReference type="Pfam" id="PF01431"/>
    </source>
</evidence>
<gene>
    <name evidence="2" type="primary">Phex</name>
    <name evidence="2" type="ORF">TNCT_492491</name>
</gene>
<dbReference type="InterPro" id="IPR018497">
    <property type="entry name" value="Peptidase_M13_C"/>
</dbReference>
<dbReference type="AlphaFoldDB" id="A0A8X6HUU9"/>
<feature type="domain" description="Peptidase M13 C-terminal" evidence="1">
    <location>
        <begin position="10"/>
        <end position="183"/>
    </location>
</feature>
<dbReference type="PANTHER" id="PTHR11733">
    <property type="entry name" value="ZINC METALLOPROTEASE FAMILY M13 NEPRILYSIN-RELATED"/>
    <property type="match status" value="1"/>
</dbReference>
<dbReference type="SUPFAM" id="SSF55486">
    <property type="entry name" value="Metalloproteases ('zincins'), catalytic domain"/>
    <property type="match status" value="1"/>
</dbReference>
<evidence type="ECO:0000313" key="3">
    <source>
        <dbReference type="Proteomes" id="UP000887116"/>
    </source>
</evidence>
<dbReference type="GO" id="GO:0016485">
    <property type="term" value="P:protein processing"/>
    <property type="evidence" value="ECO:0007669"/>
    <property type="project" value="TreeGrafter"/>
</dbReference>
<dbReference type="Pfam" id="PF01431">
    <property type="entry name" value="Peptidase_M13"/>
    <property type="match status" value="1"/>
</dbReference>
<dbReference type="InterPro" id="IPR024079">
    <property type="entry name" value="MetalloPept_cat_dom_sf"/>
</dbReference>
<dbReference type="PROSITE" id="PS51885">
    <property type="entry name" value="NEPRILYSIN"/>
    <property type="match status" value="1"/>
</dbReference>
<organism evidence="2 3">
    <name type="scientific">Trichonephila clavata</name>
    <name type="common">Joro spider</name>
    <name type="synonym">Nephila clavata</name>
    <dbReference type="NCBI Taxonomy" id="2740835"/>
    <lineage>
        <taxon>Eukaryota</taxon>
        <taxon>Metazoa</taxon>
        <taxon>Ecdysozoa</taxon>
        <taxon>Arthropoda</taxon>
        <taxon>Chelicerata</taxon>
        <taxon>Arachnida</taxon>
        <taxon>Araneae</taxon>
        <taxon>Araneomorphae</taxon>
        <taxon>Entelegynae</taxon>
        <taxon>Araneoidea</taxon>
        <taxon>Nephilidae</taxon>
        <taxon>Trichonephila</taxon>
    </lineage>
</organism>
<dbReference type="GO" id="GO:0004222">
    <property type="term" value="F:metalloendopeptidase activity"/>
    <property type="evidence" value="ECO:0007669"/>
    <property type="project" value="InterPro"/>
</dbReference>
<name>A0A8X6HUU9_TRICU</name>
<comment type="caution">
    <text evidence="2">The sequence shown here is derived from an EMBL/GenBank/DDBJ whole genome shotgun (WGS) entry which is preliminary data.</text>
</comment>
<accession>A0A8X6HUU9</accession>
<dbReference type="OrthoDB" id="6436833at2759"/>
<dbReference type="Gene3D" id="3.40.390.10">
    <property type="entry name" value="Collagenase (Catalytic Domain)"/>
    <property type="match status" value="1"/>
</dbReference>
<keyword evidence="3" id="KW-1185">Reference proteome</keyword>
<proteinExistence type="predicted"/>
<dbReference type="InterPro" id="IPR000718">
    <property type="entry name" value="Peptidase_M13"/>
</dbReference>
<dbReference type="Proteomes" id="UP000887116">
    <property type="component" value="Unassembled WGS sequence"/>
</dbReference>
<dbReference type="PANTHER" id="PTHR11733:SF240">
    <property type="entry name" value="GH14155P-RELATED"/>
    <property type="match status" value="1"/>
</dbReference>